<reference evidence="7 8" key="1">
    <citation type="submission" date="2021-03" db="EMBL/GenBank/DDBJ databases">
        <title>Novel species identification of genus Shewanella.</title>
        <authorList>
            <person name="Liu G."/>
            <person name="Zhang Q."/>
        </authorList>
    </citation>
    <scope>NUCLEOTIDE SEQUENCE [LARGE SCALE GENOMIC DNA]</scope>
    <source>
        <strain evidence="7 8">FJAT-51800</strain>
    </source>
</reference>
<dbReference type="NCBIfam" id="TIGR03902">
    <property type="entry name" value="rhom_GG_sort"/>
    <property type="match status" value="1"/>
</dbReference>
<sequence length="195" mass="21371">MSYKLPPLWFGVLAISALCGLLQLLGLTDLLAYQRSEIGNGEYWRLLTGNLLHTNLWHLLMNLSGMWVVVFIHRMHYSASGFIGLMLSLLVVEGIGLYFAVPSLWGYVGLSGVLHGLFSFGSLCDIKCGLQSGYLLLLGVSVKVGWEQYAGANSEVTNLINAPVAIDAHLIGLLSGVILFGLYWLGSRLLHKHLQ</sequence>
<dbReference type="EMBL" id="CP071503">
    <property type="protein sequence ID" value="QSX35140.1"/>
    <property type="molecule type" value="Genomic_DNA"/>
</dbReference>
<feature type="transmembrane region" description="Helical" evidence="5">
    <location>
        <begin position="79"/>
        <end position="98"/>
    </location>
</feature>
<evidence type="ECO:0000313" key="7">
    <source>
        <dbReference type="EMBL" id="QSX35140.1"/>
    </source>
</evidence>
<protein>
    <submittedName>
        <fullName evidence="7">Rhombosortase</fullName>
        <ecNumber evidence="7">3.4.21.-</ecNumber>
    </submittedName>
</protein>
<keyword evidence="3 5" id="KW-1133">Transmembrane helix</keyword>
<evidence type="ECO:0000313" key="8">
    <source>
        <dbReference type="Proteomes" id="UP000662770"/>
    </source>
</evidence>
<dbReference type="Pfam" id="PF01694">
    <property type="entry name" value="Rhomboid"/>
    <property type="match status" value="1"/>
</dbReference>
<feature type="transmembrane region" description="Helical" evidence="5">
    <location>
        <begin position="166"/>
        <end position="185"/>
    </location>
</feature>
<keyword evidence="2 5" id="KW-0812">Transmembrane</keyword>
<evidence type="ECO:0000256" key="1">
    <source>
        <dbReference type="ARBA" id="ARBA00004141"/>
    </source>
</evidence>
<evidence type="ECO:0000256" key="2">
    <source>
        <dbReference type="ARBA" id="ARBA00022692"/>
    </source>
</evidence>
<organism evidence="7 8">
    <name type="scientific">Shewanella avicenniae</name>
    <dbReference type="NCBI Taxonomy" id="2814294"/>
    <lineage>
        <taxon>Bacteria</taxon>
        <taxon>Pseudomonadati</taxon>
        <taxon>Pseudomonadota</taxon>
        <taxon>Gammaproteobacteria</taxon>
        <taxon>Alteromonadales</taxon>
        <taxon>Shewanellaceae</taxon>
        <taxon>Shewanella</taxon>
    </lineage>
</organism>
<accession>A0ABX7QVW9</accession>
<evidence type="ECO:0000256" key="4">
    <source>
        <dbReference type="ARBA" id="ARBA00023136"/>
    </source>
</evidence>
<dbReference type="GO" id="GO:0016787">
    <property type="term" value="F:hydrolase activity"/>
    <property type="evidence" value="ECO:0007669"/>
    <property type="project" value="UniProtKB-KW"/>
</dbReference>
<dbReference type="RefSeq" id="WP_207356334.1">
    <property type="nucleotide sequence ID" value="NZ_CP071503.1"/>
</dbReference>
<dbReference type="SUPFAM" id="SSF144091">
    <property type="entry name" value="Rhomboid-like"/>
    <property type="match status" value="1"/>
</dbReference>
<evidence type="ECO:0000256" key="5">
    <source>
        <dbReference type="SAM" id="Phobius"/>
    </source>
</evidence>
<feature type="transmembrane region" description="Helical" evidence="5">
    <location>
        <begin position="56"/>
        <end position="72"/>
    </location>
</feature>
<keyword evidence="8" id="KW-1185">Reference proteome</keyword>
<dbReference type="Gene3D" id="1.20.1540.10">
    <property type="entry name" value="Rhomboid-like"/>
    <property type="match status" value="1"/>
</dbReference>
<comment type="subcellular location">
    <subcellularLocation>
        <location evidence="1">Membrane</location>
        <topology evidence="1">Multi-pass membrane protein</topology>
    </subcellularLocation>
</comment>
<dbReference type="InterPro" id="IPR022764">
    <property type="entry name" value="Peptidase_S54_rhomboid_dom"/>
</dbReference>
<gene>
    <name evidence="7" type="primary">rrtA</name>
    <name evidence="7" type="ORF">JYB87_08015</name>
</gene>
<dbReference type="Proteomes" id="UP000662770">
    <property type="component" value="Chromosome"/>
</dbReference>
<dbReference type="InterPro" id="IPR023826">
    <property type="entry name" value="Rhom-like_SP_proteobac"/>
</dbReference>
<name>A0ABX7QVW9_9GAMM</name>
<keyword evidence="4 5" id="KW-0472">Membrane</keyword>
<evidence type="ECO:0000256" key="3">
    <source>
        <dbReference type="ARBA" id="ARBA00022989"/>
    </source>
</evidence>
<dbReference type="InterPro" id="IPR035952">
    <property type="entry name" value="Rhomboid-like_sf"/>
</dbReference>
<proteinExistence type="predicted"/>
<feature type="domain" description="Peptidase S54 rhomboid" evidence="6">
    <location>
        <begin position="41"/>
        <end position="180"/>
    </location>
</feature>
<dbReference type="EC" id="3.4.21.-" evidence="7"/>
<keyword evidence="7" id="KW-0378">Hydrolase</keyword>
<evidence type="ECO:0000259" key="6">
    <source>
        <dbReference type="Pfam" id="PF01694"/>
    </source>
</evidence>